<protein>
    <recommendedName>
        <fullName evidence="8">WD repeat-containing protein 34</fullName>
    </recommendedName>
</protein>
<evidence type="ECO:0000256" key="3">
    <source>
        <dbReference type="ARBA" id="ARBA00022574"/>
    </source>
</evidence>
<dbReference type="EMBL" id="JAZDUA010000587">
    <property type="protein sequence ID" value="KAK7790779.1"/>
    <property type="molecule type" value="Genomic_DNA"/>
</dbReference>
<dbReference type="PANTHER" id="PTHR12442:SF26">
    <property type="entry name" value="CYTOPLASMIC DYNEIN 2 INTERMEDIATE CHAIN 2"/>
    <property type="match status" value="1"/>
</dbReference>
<dbReference type="GO" id="GO:0045504">
    <property type="term" value="F:dynein heavy chain binding"/>
    <property type="evidence" value="ECO:0007669"/>
    <property type="project" value="TreeGrafter"/>
</dbReference>
<dbReference type="InterPro" id="IPR001680">
    <property type="entry name" value="WD40_rpt"/>
</dbReference>
<evidence type="ECO:0000313" key="6">
    <source>
        <dbReference type="EMBL" id="KAK7790779.1"/>
    </source>
</evidence>
<keyword evidence="4" id="KW-0677">Repeat</keyword>
<evidence type="ECO:0000256" key="2">
    <source>
        <dbReference type="ARBA" id="ARBA00022490"/>
    </source>
</evidence>
<evidence type="ECO:0000313" key="7">
    <source>
        <dbReference type="Proteomes" id="UP001378592"/>
    </source>
</evidence>
<dbReference type="Proteomes" id="UP001378592">
    <property type="component" value="Unassembled WGS sequence"/>
</dbReference>
<keyword evidence="2" id="KW-0963">Cytoplasm</keyword>
<reference evidence="6 7" key="1">
    <citation type="submission" date="2024-03" db="EMBL/GenBank/DDBJ databases">
        <title>The genome assembly and annotation of the cricket Gryllus longicercus Weissman &amp; Gray.</title>
        <authorList>
            <person name="Szrajer S."/>
            <person name="Gray D."/>
            <person name="Ylla G."/>
        </authorList>
    </citation>
    <scope>NUCLEOTIDE SEQUENCE [LARGE SCALE GENOMIC DNA]</scope>
    <source>
        <strain evidence="6">DAG 2021-001</strain>
        <tissue evidence="6">Whole body minus gut</tissue>
    </source>
</reference>
<dbReference type="GO" id="GO:0042073">
    <property type="term" value="P:intraciliary transport"/>
    <property type="evidence" value="ECO:0007669"/>
    <property type="project" value="TreeGrafter"/>
</dbReference>
<dbReference type="SMART" id="SM00320">
    <property type="entry name" value="WD40"/>
    <property type="match status" value="3"/>
</dbReference>
<keyword evidence="3" id="KW-0853">WD repeat</keyword>
<dbReference type="GO" id="GO:0045503">
    <property type="term" value="F:dynein light chain binding"/>
    <property type="evidence" value="ECO:0007669"/>
    <property type="project" value="TreeGrafter"/>
</dbReference>
<dbReference type="InterPro" id="IPR036322">
    <property type="entry name" value="WD40_repeat_dom_sf"/>
</dbReference>
<feature type="region of interest" description="Disordered" evidence="5">
    <location>
        <begin position="13"/>
        <end position="37"/>
    </location>
</feature>
<evidence type="ECO:0000256" key="4">
    <source>
        <dbReference type="ARBA" id="ARBA00022737"/>
    </source>
</evidence>
<dbReference type="AlphaFoldDB" id="A0AAN9Z0L4"/>
<dbReference type="InterPro" id="IPR015943">
    <property type="entry name" value="WD40/YVTN_repeat-like_dom_sf"/>
</dbReference>
<dbReference type="PANTHER" id="PTHR12442">
    <property type="entry name" value="DYNEIN INTERMEDIATE CHAIN"/>
    <property type="match status" value="1"/>
</dbReference>
<evidence type="ECO:0000256" key="1">
    <source>
        <dbReference type="ARBA" id="ARBA00004496"/>
    </source>
</evidence>
<evidence type="ECO:0008006" key="8">
    <source>
        <dbReference type="Google" id="ProtNLM"/>
    </source>
</evidence>
<comment type="subcellular location">
    <subcellularLocation>
        <location evidence="1">Cytoplasm</location>
    </subcellularLocation>
</comment>
<dbReference type="InterPro" id="IPR050687">
    <property type="entry name" value="Dynein_IC"/>
</dbReference>
<evidence type="ECO:0000256" key="5">
    <source>
        <dbReference type="SAM" id="MobiDB-lite"/>
    </source>
</evidence>
<comment type="caution">
    <text evidence="6">The sequence shown here is derived from an EMBL/GenBank/DDBJ whole genome shotgun (WGS) entry which is preliminary data.</text>
</comment>
<gene>
    <name evidence="6" type="ORF">R5R35_000422</name>
</gene>
<dbReference type="Gene3D" id="2.130.10.10">
    <property type="entry name" value="YVTN repeat-like/Quinoprotein amine dehydrogenase"/>
    <property type="match status" value="2"/>
</dbReference>
<dbReference type="SUPFAM" id="SSF50978">
    <property type="entry name" value="WD40 repeat-like"/>
    <property type="match status" value="1"/>
</dbReference>
<keyword evidence="7" id="KW-1185">Reference proteome</keyword>
<name>A0AAN9Z0L4_9ORTH</name>
<feature type="compositionally biased region" description="Polar residues" evidence="5">
    <location>
        <begin position="19"/>
        <end position="33"/>
    </location>
</feature>
<organism evidence="6 7">
    <name type="scientific">Gryllus longicercus</name>
    <dbReference type="NCBI Taxonomy" id="2509291"/>
    <lineage>
        <taxon>Eukaryota</taxon>
        <taxon>Metazoa</taxon>
        <taxon>Ecdysozoa</taxon>
        <taxon>Arthropoda</taxon>
        <taxon>Hexapoda</taxon>
        <taxon>Insecta</taxon>
        <taxon>Pterygota</taxon>
        <taxon>Neoptera</taxon>
        <taxon>Polyneoptera</taxon>
        <taxon>Orthoptera</taxon>
        <taxon>Ensifera</taxon>
        <taxon>Gryllidea</taxon>
        <taxon>Grylloidea</taxon>
        <taxon>Gryllidae</taxon>
        <taxon>Gryllinae</taxon>
        <taxon>Gryllus</taxon>
    </lineage>
</organism>
<sequence length="482" mass="54641">MFEDCSFNAVSFKSEAKQTRQSTDGDTQTTPCSVQDAAEQSREFSSKMVQTEEIQPKANVQYDEIKLSEFLKVKYPILIKELNYPSPLLGKIEDDDNDFSEKSKKLHEIKSPFKLSRGEYVRVSASVWKKDSNIVCFGYSYDHEDWCCHTSMVHIYSLNIANNSQGVTPKVLETPSCITSLQYHPHLPTILAGAMFNGEIIVWDLHREEPVITSSASHNKQGNGHKDAISQISWIRNVDINQEQPMLVTAGSDGLMILWHFSPFSCDLSMFARFLLKPPPGIPNKSARNLMYGLYEVDLGVTSFSFSPHDPKSFIIGMDSGDILKCEITDMYIKQAEREMHILELCPVTGYYERHNASVTDVKHMKHESGRLQKFITSGVDKVIKIFEENQDIPLCIFHCEEVVMGLTFCDIEERVLLAWGSQKLHFFDIYTQELIESPVLGSELRNVRNTSVSSNRRCIIAMGNSHGIVSIWQITGIIKGE</sequence>
<dbReference type="GO" id="GO:0005868">
    <property type="term" value="C:cytoplasmic dynein complex"/>
    <property type="evidence" value="ECO:0007669"/>
    <property type="project" value="TreeGrafter"/>
</dbReference>
<dbReference type="GO" id="GO:0097014">
    <property type="term" value="C:ciliary plasm"/>
    <property type="evidence" value="ECO:0007669"/>
    <property type="project" value="TreeGrafter"/>
</dbReference>
<proteinExistence type="predicted"/>
<accession>A0AAN9Z0L4</accession>